<dbReference type="GO" id="GO:0005524">
    <property type="term" value="F:ATP binding"/>
    <property type="evidence" value="ECO:0007669"/>
    <property type="project" value="UniProtKB-KW"/>
</dbReference>
<keyword evidence="12" id="KW-1185">Reference proteome</keyword>
<evidence type="ECO:0000256" key="1">
    <source>
        <dbReference type="ARBA" id="ARBA00004323"/>
    </source>
</evidence>
<keyword evidence="3 8" id="KW-0378">Hydrolase</keyword>
<dbReference type="Gene3D" id="3.30.420.150">
    <property type="entry name" value="Exopolyphosphatase. Domain 2"/>
    <property type="match status" value="1"/>
</dbReference>
<evidence type="ECO:0000256" key="10">
    <source>
        <dbReference type="SAM" id="Phobius"/>
    </source>
</evidence>
<dbReference type="GO" id="GO:0004382">
    <property type="term" value="F:GDP phosphatase activity"/>
    <property type="evidence" value="ECO:0007669"/>
    <property type="project" value="UniProtKB-EC"/>
</dbReference>
<evidence type="ECO:0000256" key="2">
    <source>
        <dbReference type="ARBA" id="ARBA00009283"/>
    </source>
</evidence>
<dbReference type="EMBL" id="ML170176">
    <property type="protein sequence ID" value="TDL22138.1"/>
    <property type="molecule type" value="Genomic_DNA"/>
</dbReference>
<dbReference type="CDD" id="cd24040">
    <property type="entry name" value="ASKHA_NBD_GDA1"/>
    <property type="match status" value="1"/>
</dbReference>
<dbReference type="GO" id="GO:0006487">
    <property type="term" value="P:protein N-linked glycosylation"/>
    <property type="evidence" value="ECO:0007669"/>
    <property type="project" value="TreeGrafter"/>
</dbReference>
<feature type="transmembrane region" description="Helical" evidence="10">
    <location>
        <begin position="29"/>
        <end position="47"/>
    </location>
</feature>
<dbReference type="PANTHER" id="PTHR11782">
    <property type="entry name" value="ADENOSINE/GUANOSINE DIPHOSPHATASE"/>
    <property type="match status" value="1"/>
</dbReference>
<dbReference type="GO" id="GO:0000139">
    <property type="term" value="C:Golgi membrane"/>
    <property type="evidence" value="ECO:0007669"/>
    <property type="project" value="UniProtKB-SubCell"/>
</dbReference>
<evidence type="ECO:0000313" key="11">
    <source>
        <dbReference type="EMBL" id="TDL22138.1"/>
    </source>
</evidence>
<dbReference type="InterPro" id="IPR000407">
    <property type="entry name" value="GDA1_CD39_NTPase"/>
</dbReference>
<evidence type="ECO:0000256" key="7">
    <source>
        <dbReference type="PIRSR" id="PIRSR600407-2"/>
    </source>
</evidence>
<dbReference type="GO" id="GO:0045134">
    <property type="term" value="F:UDP phosphatase activity"/>
    <property type="evidence" value="ECO:0007669"/>
    <property type="project" value="TreeGrafter"/>
</dbReference>
<dbReference type="PROSITE" id="PS01238">
    <property type="entry name" value="GDA1_CD39_NTPASE"/>
    <property type="match status" value="1"/>
</dbReference>
<evidence type="ECO:0000256" key="5">
    <source>
        <dbReference type="ARBA" id="ARBA00038903"/>
    </source>
</evidence>
<evidence type="ECO:0000313" key="12">
    <source>
        <dbReference type="Proteomes" id="UP000294933"/>
    </source>
</evidence>
<feature type="binding site" evidence="7">
    <location>
        <begin position="283"/>
        <end position="287"/>
    </location>
    <ligand>
        <name>ATP</name>
        <dbReference type="ChEBI" id="CHEBI:30616"/>
    </ligand>
</feature>
<protein>
    <recommendedName>
        <fullName evidence="5">guanosine-diphosphatase</fullName>
        <ecNumber evidence="5">3.6.1.42</ecNumber>
    </recommendedName>
</protein>
<name>A0A4Y7Q4K0_9AGAM</name>
<dbReference type="OrthoDB" id="6372431at2759"/>
<feature type="active site" description="Proton acceptor" evidence="6">
    <location>
        <position position="250"/>
    </location>
</feature>
<evidence type="ECO:0000256" key="4">
    <source>
        <dbReference type="ARBA" id="ARBA00037742"/>
    </source>
</evidence>
<feature type="region of interest" description="Disordered" evidence="9">
    <location>
        <begin position="59"/>
        <end position="109"/>
    </location>
</feature>
<dbReference type="VEuPathDB" id="FungiDB:BD410DRAFT_788834"/>
<dbReference type="GO" id="GO:0009134">
    <property type="term" value="P:nucleoside diphosphate catabolic process"/>
    <property type="evidence" value="ECO:0007669"/>
    <property type="project" value="TreeGrafter"/>
</dbReference>
<dbReference type="AlphaFoldDB" id="A0A4Y7Q4K0"/>
<reference evidence="11 12" key="1">
    <citation type="submission" date="2018-06" db="EMBL/GenBank/DDBJ databases">
        <title>A transcriptomic atlas of mushroom development highlights an independent origin of complex multicellularity.</title>
        <authorList>
            <consortium name="DOE Joint Genome Institute"/>
            <person name="Krizsan K."/>
            <person name="Almasi E."/>
            <person name="Merenyi Z."/>
            <person name="Sahu N."/>
            <person name="Viragh M."/>
            <person name="Koszo T."/>
            <person name="Mondo S."/>
            <person name="Kiss B."/>
            <person name="Balint B."/>
            <person name="Kues U."/>
            <person name="Barry K."/>
            <person name="Hegedus J.C."/>
            <person name="Henrissat B."/>
            <person name="Johnson J."/>
            <person name="Lipzen A."/>
            <person name="Ohm R."/>
            <person name="Nagy I."/>
            <person name="Pangilinan J."/>
            <person name="Yan J."/>
            <person name="Xiong Y."/>
            <person name="Grigoriev I.V."/>
            <person name="Hibbett D.S."/>
            <person name="Nagy L.G."/>
        </authorList>
    </citation>
    <scope>NUCLEOTIDE SEQUENCE [LARGE SCALE GENOMIC DNA]</scope>
    <source>
        <strain evidence="11 12">SZMC22713</strain>
    </source>
</reference>
<evidence type="ECO:0000256" key="9">
    <source>
        <dbReference type="SAM" id="MobiDB-lite"/>
    </source>
</evidence>
<organism evidence="11 12">
    <name type="scientific">Rickenella mellea</name>
    <dbReference type="NCBI Taxonomy" id="50990"/>
    <lineage>
        <taxon>Eukaryota</taxon>
        <taxon>Fungi</taxon>
        <taxon>Dikarya</taxon>
        <taxon>Basidiomycota</taxon>
        <taxon>Agaricomycotina</taxon>
        <taxon>Agaricomycetes</taxon>
        <taxon>Hymenochaetales</taxon>
        <taxon>Rickenellaceae</taxon>
        <taxon>Rickenella</taxon>
    </lineage>
</organism>
<dbReference type="GO" id="GO:0017111">
    <property type="term" value="F:ribonucleoside triphosphate phosphatase activity"/>
    <property type="evidence" value="ECO:0007669"/>
    <property type="project" value="TreeGrafter"/>
</dbReference>
<keyword evidence="10" id="KW-0812">Transmembrane</keyword>
<evidence type="ECO:0000256" key="6">
    <source>
        <dbReference type="PIRSR" id="PIRSR600407-1"/>
    </source>
</evidence>
<gene>
    <name evidence="11" type="ORF">BD410DRAFT_788834</name>
</gene>
<keyword evidence="7" id="KW-0067">ATP-binding</keyword>
<sequence length="556" mass="61091">MSILPRTNNTYKRLDTDGTGPRRGRWFGWKKFAVVAGLIIGLVWVFGPRERREQVLDTIKQKTPTWGRPTHPPTTKAHPGINDDPSKGSGTSKKPVKTPHSPADDPDPLKTVHCLEPHNPDARLVQYALMIDAGSTGSRIHIYKFNNCGASAEYEYEVFKQTHPGLSAYAGHPEQGAESLDVLLDEAVSVVPKSLHACTPVAVKATAGLRLLGPTTSAAILAAVRHRLETHYPFSVVEKNGVEIMDGKDEGVYAWITANYLLDTLRADSPATALPYAVLDLGGASTQIVFEPSLGVPGAHLEEGDHKYELRFGGKTHTLYQHSYLGYGLMRARKNVHRLVEFMWNFHHKPEQSDTNHKEAGEIANPCLARGTKRVVEVEGAVGAEGVTKNVTMSGKDVGGYEACNRIVELVLAKDAVCHVKPCSFDGVYQPSILDTFPKGKILLLSYFYDRIAPFYPSGSLPSLTVSSLTTLAKLVCEGETSWKSQWRGDDSLLHELAVRPEWCLDLTFMHALLRLGYEFADDREVRIEKQVDGTELGWCLGATIAIVGGQLTCKV</sequence>
<keyword evidence="7" id="KW-0547">Nucleotide-binding</keyword>
<dbReference type="Gene3D" id="3.30.420.40">
    <property type="match status" value="1"/>
</dbReference>
<evidence type="ECO:0000256" key="3">
    <source>
        <dbReference type="ARBA" id="ARBA00022801"/>
    </source>
</evidence>
<dbReference type="Proteomes" id="UP000294933">
    <property type="component" value="Unassembled WGS sequence"/>
</dbReference>
<feature type="region of interest" description="Disordered" evidence="9">
    <location>
        <begin position="1"/>
        <end position="20"/>
    </location>
</feature>
<dbReference type="EC" id="3.6.1.42" evidence="5"/>
<comment type="similarity">
    <text evidence="2 8">Belongs to the GDA1/CD39 NTPase family.</text>
</comment>
<keyword evidence="10" id="KW-0472">Membrane</keyword>
<dbReference type="STRING" id="50990.A0A4Y7Q4K0"/>
<dbReference type="Pfam" id="PF01150">
    <property type="entry name" value="GDA1_CD39"/>
    <property type="match status" value="1"/>
</dbReference>
<dbReference type="PANTHER" id="PTHR11782:SF83">
    <property type="entry name" value="GUANOSINE-DIPHOSPHATASE"/>
    <property type="match status" value="1"/>
</dbReference>
<keyword evidence="10" id="KW-1133">Transmembrane helix</keyword>
<comment type="subcellular location">
    <subcellularLocation>
        <location evidence="1">Golgi apparatus membrane</location>
        <topology evidence="1">Single-pass type II membrane protein</topology>
    </subcellularLocation>
</comment>
<proteinExistence type="inferred from homology"/>
<evidence type="ECO:0000256" key="8">
    <source>
        <dbReference type="RuleBase" id="RU003833"/>
    </source>
</evidence>
<accession>A0A4Y7Q4K0</accession>
<comment type="function">
    <text evidence="4">After transfer of sugars to endogenous macromolecular acceptors, the enzyme converts nucleoside diphosphates to nucleoside monophosphates which in turn exit the Golgi lumen in a coupled antiporter reaction, allowing entry of additional nucleotide sugar from the cytosol.</text>
</comment>
<feature type="compositionally biased region" description="Polar residues" evidence="9">
    <location>
        <begin position="1"/>
        <end position="11"/>
    </location>
</feature>